<dbReference type="InterPro" id="IPR001878">
    <property type="entry name" value="Znf_CCHC"/>
</dbReference>
<dbReference type="GO" id="GO:0008270">
    <property type="term" value="F:zinc ion binding"/>
    <property type="evidence" value="ECO:0007669"/>
    <property type="project" value="UniProtKB-KW"/>
</dbReference>
<feature type="compositionally biased region" description="Polar residues" evidence="2">
    <location>
        <begin position="347"/>
        <end position="358"/>
    </location>
</feature>
<dbReference type="AlphaFoldDB" id="A0A388K2M7"/>
<organism evidence="4 5">
    <name type="scientific">Chara braunii</name>
    <name type="common">Braun's stonewort</name>
    <dbReference type="NCBI Taxonomy" id="69332"/>
    <lineage>
        <taxon>Eukaryota</taxon>
        <taxon>Viridiplantae</taxon>
        <taxon>Streptophyta</taxon>
        <taxon>Charophyceae</taxon>
        <taxon>Charales</taxon>
        <taxon>Characeae</taxon>
        <taxon>Chara</taxon>
    </lineage>
</organism>
<evidence type="ECO:0000313" key="4">
    <source>
        <dbReference type="EMBL" id="GBG64311.1"/>
    </source>
</evidence>
<feature type="compositionally biased region" description="Gly residues" evidence="2">
    <location>
        <begin position="308"/>
        <end position="334"/>
    </location>
</feature>
<feature type="domain" description="CCHC-type" evidence="3">
    <location>
        <begin position="393"/>
        <end position="408"/>
    </location>
</feature>
<name>A0A388K2M7_CHABU</name>
<protein>
    <recommendedName>
        <fullName evidence="3">CCHC-type domain-containing protein</fullName>
    </recommendedName>
</protein>
<reference evidence="4 5" key="1">
    <citation type="journal article" date="2018" name="Cell">
        <title>The Chara Genome: Secondary Complexity and Implications for Plant Terrestrialization.</title>
        <authorList>
            <person name="Nishiyama T."/>
            <person name="Sakayama H."/>
            <person name="Vries J.D."/>
            <person name="Buschmann H."/>
            <person name="Saint-Marcoux D."/>
            <person name="Ullrich K.K."/>
            <person name="Haas F.B."/>
            <person name="Vanderstraeten L."/>
            <person name="Becker D."/>
            <person name="Lang D."/>
            <person name="Vosolsobe S."/>
            <person name="Rombauts S."/>
            <person name="Wilhelmsson P.K.I."/>
            <person name="Janitza P."/>
            <person name="Kern R."/>
            <person name="Heyl A."/>
            <person name="Rumpler F."/>
            <person name="Villalobos L.I.A.C."/>
            <person name="Clay J.M."/>
            <person name="Skokan R."/>
            <person name="Toyoda A."/>
            <person name="Suzuki Y."/>
            <person name="Kagoshima H."/>
            <person name="Schijlen E."/>
            <person name="Tajeshwar N."/>
            <person name="Catarino B."/>
            <person name="Hetherington A.J."/>
            <person name="Saltykova A."/>
            <person name="Bonnot C."/>
            <person name="Breuninger H."/>
            <person name="Symeonidi A."/>
            <person name="Radhakrishnan G.V."/>
            <person name="Van Nieuwerburgh F."/>
            <person name="Deforce D."/>
            <person name="Chang C."/>
            <person name="Karol K.G."/>
            <person name="Hedrich R."/>
            <person name="Ulvskov P."/>
            <person name="Glockner G."/>
            <person name="Delwiche C.F."/>
            <person name="Petrasek J."/>
            <person name="Van de Peer Y."/>
            <person name="Friml J."/>
            <person name="Beilby M."/>
            <person name="Dolan L."/>
            <person name="Kohara Y."/>
            <person name="Sugano S."/>
            <person name="Fujiyama A."/>
            <person name="Delaux P.-M."/>
            <person name="Quint M."/>
            <person name="TheiBen G."/>
            <person name="Hagemann M."/>
            <person name="Harholt J."/>
            <person name="Dunand C."/>
            <person name="Zachgo S."/>
            <person name="Langdale J."/>
            <person name="Maumus F."/>
            <person name="Straeten D.V.D."/>
            <person name="Gould S.B."/>
            <person name="Rensing S.A."/>
        </authorList>
    </citation>
    <scope>NUCLEOTIDE SEQUENCE [LARGE SCALE GENOMIC DNA]</scope>
    <source>
        <strain evidence="4 5">S276</strain>
    </source>
</reference>
<keyword evidence="5" id="KW-1185">Reference proteome</keyword>
<keyword evidence="1" id="KW-0479">Metal-binding</keyword>
<dbReference type="EMBL" id="BFEA01000048">
    <property type="protein sequence ID" value="GBG64311.1"/>
    <property type="molecule type" value="Genomic_DNA"/>
</dbReference>
<dbReference type="InterPro" id="IPR036875">
    <property type="entry name" value="Znf_CCHC_sf"/>
</dbReference>
<feature type="region of interest" description="Disordered" evidence="2">
    <location>
        <begin position="303"/>
        <end position="372"/>
    </location>
</feature>
<evidence type="ECO:0000256" key="1">
    <source>
        <dbReference type="PROSITE-ProRule" id="PRU00047"/>
    </source>
</evidence>
<dbReference type="GO" id="GO:0003676">
    <property type="term" value="F:nucleic acid binding"/>
    <property type="evidence" value="ECO:0007669"/>
    <property type="project" value="InterPro"/>
</dbReference>
<accession>A0A388K2M7</accession>
<gene>
    <name evidence="4" type="ORF">CBR_g41230</name>
</gene>
<dbReference type="Gramene" id="GBG64311">
    <property type="protein sequence ID" value="GBG64311"/>
    <property type="gene ID" value="CBR_g41230"/>
</dbReference>
<sequence length="423" mass="47065">MLEAMRVGFTDFARDMMEYLTDQVHLAICKTEKFCTSAIEGAKMAAFEEEESAPRREKVKVRFPKPFNGKKGEDFDNWEANVNSYLNLQGVAPEDHVLVAFQALRDEATSFAKSLARAANCDNDMVTYSRLTPLSQFLKSLRERFSDITRGLKASDKLQMIHTRQWKSVHALKSAMDELIVMPGHGVTDAQLLQLFYRALLEHVQGHFFEKKQQPGMTYDVLSREVVAFAAQASLVTAFWHKDLTKGKTWKGRSISGQIKAKDSLILTMEEVGAKEVPYSDIEWGLEEGGSSVDQGRTYVAVAAGGRPQRGGRGPGRNGRALGGQGQDGQGVGGNRNCQEGGRVQGPPSNCPRQSRSPPRQGWWHPGRAEGRPWEDLGIEQSVWQGRIDRSQCVFCGDPGHIIKFCPKYRSRVASGAAKDSRR</sequence>
<dbReference type="PROSITE" id="PS50158">
    <property type="entry name" value="ZF_CCHC"/>
    <property type="match status" value="1"/>
</dbReference>
<comment type="caution">
    <text evidence="4">The sequence shown here is derived from an EMBL/GenBank/DDBJ whole genome shotgun (WGS) entry which is preliminary data.</text>
</comment>
<dbReference type="Proteomes" id="UP000265515">
    <property type="component" value="Unassembled WGS sequence"/>
</dbReference>
<evidence type="ECO:0000313" key="5">
    <source>
        <dbReference type="Proteomes" id="UP000265515"/>
    </source>
</evidence>
<evidence type="ECO:0000256" key="2">
    <source>
        <dbReference type="SAM" id="MobiDB-lite"/>
    </source>
</evidence>
<dbReference type="Gene3D" id="4.10.60.10">
    <property type="entry name" value="Zinc finger, CCHC-type"/>
    <property type="match status" value="1"/>
</dbReference>
<keyword evidence="1" id="KW-0863">Zinc-finger</keyword>
<dbReference type="SUPFAM" id="SSF57756">
    <property type="entry name" value="Retrovirus zinc finger-like domains"/>
    <property type="match status" value="1"/>
</dbReference>
<proteinExistence type="predicted"/>
<evidence type="ECO:0000259" key="3">
    <source>
        <dbReference type="PROSITE" id="PS50158"/>
    </source>
</evidence>
<keyword evidence="1" id="KW-0862">Zinc</keyword>